<name>A0A9E7CTR8_9FLAO</name>
<protein>
    <submittedName>
        <fullName evidence="9">RagB/SusD family nutrient uptake outer membrane protein</fullName>
    </submittedName>
</protein>
<evidence type="ECO:0000256" key="5">
    <source>
        <dbReference type="ARBA" id="ARBA00023237"/>
    </source>
</evidence>
<feature type="signal peptide" evidence="6">
    <location>
        <begin position="1"/>
        <end position="20"/>
    </location>
</feature>
<feature type="domain" description="SusD-like N-terminal" evidence="8">
    <location>
        <begin position="27"/>
        <end position="228"/>
    </location>
</feature>
<dbReference type="InterPro" id="IPR033985">
    <property type="entry name" value="SusD-like_N"/>
</dbReference>
<proteinExistence type="inferred from homology"/>
<dbReference type="EMBL" id="CP094358">
    <property type="protein sequence ID" value="UOB16677.1"/>
    <property type="molecule type" value="Genomic_DNA"/>
</dbReference>
<evidence type="ECO:0000256" key="4">
    <source>
        <dbReference type="ARBA" id="ARBA00023136"/>
    </source>
</evidence>
<dbReference type="PROSITE" id="PS51257">
    <property type="entry name" value="PROKAR_LIPOPROTEIN"/>
    <property type="match status" value="1"/>
</dbReference>
<dbReference type="Pfam" id="PF07980">
    <property type="entry name" value="SusD_RagB"/>
    <property type="match status" value="1"/>
</dbReference>
<dbReference type="Gene3D" id="1.25.40.390">
    <property type="match status" value="1"/>
</dbReference>
<sequence length="472" mass="54022">MKLIYKIHFKVVLLSLSILAVVSCSDEFLEVIPKGKLVAEKTVDYHKMLYNLDLINMMQTNAQVPLSEELLGMELYFSNAALRTQKLYRWEADIYDAEENAQELELTMENLYIFNKIINEVMDATEGTEQQKLSIQAEARVGRAWNYFLLINYYGLPYNEATSSTDPGFPLIEKADLVASDFQRATVKEIYDFIEEDLLAAIPYLPTAVESRLRMSVVAGKALLGKVYVFRHEFEKARPLLEEAIAGMNNMGVEVGLYDYNVGYSAQLTVNDIENIYAKQFINNWANSVGEFVIKPEVADMYGENDLRLNQYSSTARDGSPYPVEGVLRRVRGTGQTQFGVLVPDLYLLNAEVKCRLNDLQGAVEDLEYFRQHRMPEEDKEVPAAIASDQVELLNFIFEERLREFAVLGERWWDIRRLTVDPLIPAPVSSYTHTVYNADGTVQGEYQLTRERLVLKFPQTVMDQNPNLQNNE</sequence>
<keyword evidence="10" id="KW-1185">Reference proteome</keyword>
<evidence type="ECO:0000259" key="7">
    <source>
        <dbReference type="Pfam" id="PF07980"/>
    </source>
</evidence>
<dbReference type="Pfam" id="PF14322">
    <property type="entry name" value="SusD-like_3"/>
    <property type="match status" value="1"/>
</dbReference>
<accession>A0A9E7CTR8</accession>
<reference evidence="9" key="1">
    <citation type="submission" date="2022-03" db="EMBL/GenBank/DDBJ databases">
        <title>Description of Abyssus ytuae gen. nov., sp. nov., a novel member of the family Flavobacteriaceae isolated from the sediment of Mariana Trench.</title>
        <authorList>
            <person name="Zhang J."/>
            <person name="Xu X."/>
        </authorList>
    </citation>
    <scope>NUCLEOTIDE SEQUENCE</scope>
    <source>
        <strain evidence="9">MT3330</strain>
    </source>
</reference>
<feature type="chain" id="PRO_5039042140" evidence="6">
    <location>
        <begin position="21"/>
        <end position="472"/>
    </location>
</feature>
<evidence type="ECO:0000256" key="6">
    <source>
        <dbReference type="SAM" id="SignalP"/>
    </source>
</evidence>
<dbReference type="GO" id="GO:0009279">
    <property type="term" value="C:cell outer membrane"/>
    <property type="evidence" value="ECO:0007669"/>
    <property type="project" value="UniProtKB-SubCell"/>
</dbReference>
<dbReference type="AlphaFoldDB" id="A0A9E7CTR8"/>
<keyword evidence="4" id="KW-0472">Membrane</keyword>
<evidence type="ECO:0000256" key="1">
    <source>
        <dbReference type="ARBA" id="ARBA00004442"/>
    </source>
</evidence>
<gene>
    <name evidence="9" type="ORF">MQE35_13135</name>
</gene>
<dbReference type="KEGG" id="fbm:MQE35_13135"/>
<evidence type="ECO:0000259" key="8">
    <source>
        <dbReference type="Pfam" id="PF14322"/>
    </source>
</evidence>
<comment type="subcellular location">
    <subcellularLocation>
        <location evidence="1">Cell outer membrane</location>
    </subcellularLocation>
</comment>
<keyword evidence="3 6" id="KW-0732">Signal</keyword>
<dbReference type="InterPro" id="IPR011990">
    <property type="entry name" value="TPR-like_helical_dom_sf"/>
</dbReference>
<dbReference type="SUPFAM" id="SSF48452">
    <property type="entry name" value="TPR-like"/>
    <property type="match status" value="1"/>
</dbReference>
<dbReference type="InterPro" id="IPR012944">
    <property type="entry name" value="SusD_RagB_dom"/>
</dbReference>
<dbReference type="RefSeq" id="WP_255841906.1">
    <property type="nucleotide sequence ID" value="NZ_CP094358.1"/>
</dbReference>
<dbReference type="Proteomes" id="UP000831290">
    <property type="component" value="Chromosome"/>
</dbReference>
<evidence type="ECO:0000256" key="2">
    <source>
        <dbReference type="ARBA" id="ARBA00006275"/>
    </source>
</evidence>
<evidence type="ECO:0000313" key="10">
    <source>
        <dbReference type="Proteomes" id="UP000831290"/>
    </source>
</evidence>
<evidence type="ECO:0000256" key="3">
    <source>
        <dbReference type="ARBA" id="ARBA00022729"/>
    </source>
</evidence>
<comment type="similarity">
    <text evidence="2">Belongs to the SusD family.</text>
</comment>
<feature type="domain" description="RagB/SusD" evidence="7">
    <location>
        <begin position="345"/>
        <end position="471"/>
    </location>
</feature>
<organism evidence="9 10">
    <name type="scientific">Abyssalbus ytuae</name>
    <dbReference type="NCBI Taxonomy" id="2926907"/>
    <lineage>
        <taxon>Bacteria</taxon>
        <taxon>Pseudomonadati</taxon>
        <taxon>Bacteroidota</taxon>
        <taxon>Flavobacteriia</taxon>
        <taxon>Flavobacteriales</taxon>
        <taxon>Flavobacteriaceae</taxon>
        <taxon>Abyssalbus</taxon>
    </lineage>
</organism>
<keyword evidence="5" id="KW-0998">Cell outer membrane</keyword>
<evidence type="ECO:0000313" key="9">
    <source>
        <dbReference type="EMBL" id="UOB16677.1"/>
    </source>
</evidence>